<evidence type="ECO:0000313" key="15">
    <source>
        <dbReference type="Proteomes" id="UP000822688"/>
    </source>
</evidence>
<evidence type="ECO:0000256" key="5">
    <source>
        <dbReference type="ARBA" id="ARBA00022737"/>
    </source>
</evidence>
<evidence type="ECO:0000256" key="1">
    <source>
        <dbReference type="ARBA" id="ARBA00005868"/>
    </source>
</evidence>
<evidence type="ECO:0000256" key="11">
    <source>
        <dbReference type="ARBA" id="ARBA00022917"/>
    </source>
</evidence>
<feature type="domain" description="ABC transporter" evidence="13">
    <location>
        <begin position="110"/>
        <end position="363"/>
    </location>
</feature>
<dbReference type="NCBIfam" id="NF008775">
    <property type="entry name" value="PRK11819.1"/>
    <property type="match status" value="1"/>
</dbReference>
<gene>
    <name evidence="14" type="ORF">KC19_9G096300</name>
</gene>
<keyword evidence="3" id="KW-0820">tRNA-binding</keyword>
<evidence type="ECO:0000256" key="3">
    <source>
        <dbReference type="ARBA" id="ARBA00022555"/>
    </source>
</evidence>
<proteinExistence type="inferred from homology"/>
<evidence type="ECO:0000256" key="7">
    <source>
        <dbReference type="ARBA" id="ARBA00022801"/>
    </source>
</evidence>
<dbReference type="FunFam" id="3.40.50.300:FF:000183">
    <property type="entry name" value="ABC transporter ATP-binding protein yjjK"/>
    <property type="match status" value="1"/>
</dbReference>
<evidence type="ECO:0000256" key="8">
    <source>
        <dbReference type="ARBA" id="ARBA00022840"/>
    </source>
</evidence>
<reference evidence="14" key="1">
    <citation type="submission" date="2020-06" db="EMBL/GenBank/DDBJ databases">
        <title>WGS assembly of Ceratodon purpureus strain R40.</title>
        <authorList>
            <person name="Carey S.B."/>
            <person name="Jenkins J."/>
            <person name="Shu S."/>
            <person name="Lovell J.T."/>
            <person name="Sreedasyam A."/>
            <person name="Maumus F."/>
            <person name="Tiley G.P."/>
            <person name="Fernandez-Pozo N."/>
            <person name="Barry K."/>
            <person name="Chen C."/>
            <person name="Wang M."/>
            <person name="Lipzen A."/>
            <person name="Daum C."/>
            <person name="Saski C.A."/>
            <person name="Payton A.C."/>
            <person name="Mcbreen J.C."/>
            <person name="Conrad R.E."/>
            <person name="Kollar L.M."/>
            <person name="Olsson S."/>
            <person name="Huttunen S."/>
            <person name="Landis J.B."/>
            <person name="Wickett N.J."/>
            <person name="Johnson M.G."/>
            <person name="Rensing S.A."/>
            <person name="Grimwood J."/>
            <person name="Schmutz J."/>
            <person name="Mcdaniel S.F."/>
        </authorList>
    </citation>
    <scope>NUCLEOTIDE SEQUENCE</scope>
    <source>
        <strain evidence="14">R40</strain>
    </source>
</reference>
<dbReference type="GO" id="GO:0045900">
    <property type="term" value="P:negative regulation of translational elongation"/>
    <property type="evidence" value="ECO:0007669"/>
    <property type="project" value="InterPro"/>
</dbReference>
<comment type="similarity">
    <text evidence="1">Belongs to the ABC transporter superfamily. ABCF family. Translational throttle EttA subfamily.</text>
</comment>
<keyword evidence="10" id="KW-0694">RNA-binding</keyword>
<dbReference type="GO" id="GO:0005524">
    <property type="term" value="F:ATP binding"/>
    <property type="evidence" value="ECO:0007669"/>
    <property type="project" value="UniProtKB-KW"/>
</dbReference>
<dbReference type="GO" id="GO:0000049">
    <property type="term" value="F:tRNA binding"/>
    <property type="evidence" value="ECO:0007669"/>
    <property type="project" value="UniProtKB-KW"/>
</dbReference>
<dbReference type="GO" id="GO:0006412">
    <property type="term" value="P:translation"/>
    <property type="evidence" value="ECO:0007669"/>
    <property type="project" value="UniProtKB-KW"/>
</dbReference>
<evidence type="ECO:0000256" key="9">
    <source>
        <dbReference type="ARBA" id="ARBA00022845"/>
    </source>
</evidence>
<accession>A0A8T0GTF7</accession>
<dbReference type="GO" id="GO:0016887">
    <property type="term" value="F:ATP hydrolysis activity"/>
    <property type="evidence" value="ECO:0007669"/>
    <property type="project" value="InterPro"/>
</dbReference>
<dbReference type="InterPro" id="IPR022374">
    <property type="entry name" value="EttA"/>
</dbReference>
<evidence type="ECO:0000256" key="6">
    <source>
        <dbReference type="ARBA" id="ARBA00022741"/>
    </source>
</evidence>
<organism evidence="14 15">
    <name type="scientific">Ceratodon purpureus</name>
    <name type="common">Fire moss</name>
    <name type="synonym">Dicranum purpureum</name>
    <dbReference type="NCBI Taxonomy" id="3225"/>
    <lineage>
        <taxon>Eukaryota</taxon>
        <taxon>Viridiplantae</taxon>
        <taxon>Streptophyta</taxon>
        <taxon>Embryophyta</taxon>
        <taxon>Bryophyta</taxon>
        <taxon>Bryophytina</taxon>
        <taxon>Bryopsida</taxon>
        <taxon>Dicranidae</taxon>
        <taxon>Pseudoditrichales</taxon>
        <taxon>Ditrichaceae</taxon>
        <taxon>Ceratodon</taxon>
    </lineage>
</organism>
<dbReference type="PANTHER" id="PTHR43858:SF1">
    <property type="entry name" value="ABC TRANSPORTER-RELATED PROTEIN"/>
    <property type="match status" value="1"/>
</dbReference>
<dbReference type="NCBIfam" id="TIGR03719">
    <property type="entry name" value="ABC_ABC_ChvD"/>
    <property type="match status" value="1"/>
</dbReference>
<dbReference type="CDD" id="cd03221">
    <property type="entry name" value="ABCF_EF-3"/>
    <property type="match status" value="2"/>
</dbReference>
<sequence>MATMAAMAKVQPALLQLSTTPALLSSRVALSPSLVSFGKKQLGKSDDVVVEVVRSTSGDGGGSRRLGVVAMAKKGKKGGGGSVVQKERAPSSEGGAKESAYANETRKIILSVHKLKKVTPMGKELLKNISLGMYYGAKIGVLGPNGAGKSTLMKILAGVDKTFDGDMYLEPGIKVGYLSQEPELKDGLTVMENIEPALAETRKLLSDFEKVSADMANPDADMDKLMNRMEQLQNALDATNGWELERQLERALNALRCPPGDALVANLSGGEARRVALCRLLLQTPDILLLDEPTNHLDAEAVAWLERYLAEFKGTVVAITHDRYFLDNVAGWILELDRGQGIPFEGNYSSWLDSKAKRMESESKQQTSLSRNIQRELEWIRMNAKGQQKKGKARERAYEELLQKASEYQKADKLESMFMPPGPRLGNVVVEAQGLQKGFNGRLLIKDLTFNLPPGGVVGVIGGNGAGKTTLFRMILGQDNPDGGALRVGETVAPLYVDQSRDSLDPEKTVFEEITGGLEELVLGQRTVNGRAYCSWFNFKSGDQQKKVGMLSGGERNRLQLAKVMKKEGNLLLLDEPTNDLDVDTLRALEDAIQDFAGCAVIISHDRWFLDRLATHILAFEGDSQVYYYAGSYTEYEADRRKRLGNKEPTRLKYAALA</sequence>
<keyword evidence="7" id="KW-0378">Hydrolase</keyword>
<dbReference type="InterPro" id="IPR017871">
    <property type="entry name" value="ABC_transporter-like_CS"/>
</dbReference>
<dbReference type="InterPro" id="IPR003439">
    <property type="entry name" value="ABC_transporter-like_ATP-bd"/>
</dbReference>
<keyword evidence="2" id="KW-0963">Cytoplasm</keyword>
<protein>
    <recommendedName>
        <fullName evidence="13">ABC transporter domain-containing protein</fullName>
    </recommendedName>
</protein>
<keyword evidence="5" id="KW-0677">Repeat</keyword>
<evidence type="ECO:0000313" key="14">
    <source>
        <dbReference type="EMBL" id="KAG0561837.1"/>
    </source>
</evidence>
<dbReference type="HAMAP" id="MF_00847">
    <property type="entry name" value="EttA"/>
    <property type="match status" value="1"/>
</dbReference>
<dbReference type="Proteomes" id="UP000822688">
    <property type="component" value="Chromosome 9"/>
</dbReference>
<dbReference type="EMBL" id="CM026430">
    <property type="protein sequence ID" value="KAG0561837.1"/>
    <property type="molecule type" value="Genomic_DNA"/>
</dbReference>
<dbReference type="InterPro" id="IPR003593">
    <property type="entry name" value="AAA+_ATPase"/>
</dbReference>
<dbReference type="Gene3D" id="3.40.50.300">
    <property type="entry name" value="P-loop containing nucleotide triphosphate hydrolases"/>
    <property type="match status" value="3"/>
</dbReference>
<dbReference type="InterPro" id="IPR032781">
    <property type="entry name" value="ABC_tran_Xtn"/>
</dbReference>
<feature type="domain" description="ABC transporter" evidence="13">
    <location>
        <begin position="430"/>
        <end position="656"/>
    </location>
</feature>
<dbReference type="SMART" id="SM00382">
    <property type="entry name" value="AAA"/>
    <property type="match status" value="2"/>
</dbReference>
<dbReference type="InterPro" id="IPR027417">
    <property type="entry name" value="P-loop_NTPase"/>
</dbReference>
<dbReference type="AlphaFoldDB" id="A0A8T0GTF7"/>
<dbReference type="SUPFAM" id="SSF52540">
    <property type="entry name" value="P-loop containing nucleoside triphosphate hydrolases"/>
    <property type="match status" value="2"/>
</dbReference>
<name>A0A8T0GTF7_CERPU</name>
<evidence type="ECO:0000256" key="4">
    <source>
        <dbReference type="ARBA" id="ARBA00022730"/>
    </source>
</evidence>
<dbReference type="FunFam" id="3.40.50.300:FF:000011">
    <property type="entry name" value="Putative ABC transporter ATP-binding component"/>
    <property type="match status" value="1"/>
</dbReference>
<keyword evidence="11" id="KW-0648">Protein biosynthesis</keyword>
<keyword evidence="8" id="KW-0067">ATP-binding</keyword>
<dbReference type="Pfam" id="PF00005">
    <property type="entry name" value="ABC_tran"/>
    <property type="match status" value="2"/>
</dbReference>
<evidence type="ECO:0000256" key="10">
    <source>
        <dbReference type="ARBA" id="ARBA00022884"/>
    </source>
</evidence>
<dbReference type="Pfam" id="PF12848">
    <property type="entry name" value="ABC_tran_Xtn"/>
    <property type="match status" value="1"/>
</dbReference>
<dbReference type="PROSITE" id="PS50893">
    <property type="entry name" value="ABC_TRANSPORTER_2"/>
    <property type="match status" value="2"/>
</dbReference>
<evidence type="ECO:0000259" key="13">
    <source>
        <dbReference type="PROSITE" id="PS50893"/>
    </source>
</evidence>
<evidence type="ECO:0000256" key="12">
    <source>
        <dbReference type="SAM" id="MobiDB-lite"/>
    </source>
</evidence>
<keyword evidence="6" id="KW-0547">Nucleotide-binding</keyword>
<keyword evidence="9" id="KW-0810">Translation regulation</keyword>
<dbReference type="PANTHER" id="PTHR43858">
    <property type="entry name" value="ENERGY-DEPENDENT TRANSLATIONAL THROTTLE PROTEIN ETTA"/>
    <property type="match status" value="1"/>
</dbReference>
<keyword evidence="4" id="KW-0699">rRNA-binding</keyword>
<feature type="region of interest" description="Disordered" evidence="12">
    <location>
        <begin position="74"/>
        <end position="98"/>
    </location>
</feature>
<keyword evidence="15" id="KW-1185">Reference proteome</keyword>
<dbReference type="GO" id="GO:0019843">
    <property type="term" value="F:rRNA binding"/>
    <property type="evidence" value="ECO:0007669"/>
    <property type="project" value="UniProtKB-KW"/>
</dbReference>
<dbReference type="PROSITE" id="PS00211">
    <property type="entry name" value="ABC_TRANSPORTER_1"/>
    <property type="match status" value="2"/>
</dbReference>
<evidence type="ECO:0000256" key="2">
    <source>
        <dbReference type="ARBA" id="ARBA00022490"/>
    </source>
</evidence>
<comment type="caution">
    <text evidence="14">The sequence shown here is derived from an EMBL/GenBank/DDBJ whole genome shotgun (WGS) entry which is preliminary data.</text>
</comment>